<feature type="transmembrane region" description="Helical" evidence="1">
    <location>
        <begin position="7"/>
        <end position="30"/>
    </location>
</feature>
<dbReference type="Proteomes" id="UP000270185">
    <property type="component" value="Chromosome"/>
</dbReference>
<reference evidence="3" key="1">
    <citation type="submission" date="2018-11" db="EMBL/GenBank/DDBJ databases">
        <title>Proposal to divide the Flavobacteriaceae and reorganize its genera based on Amino Acid Identity values calculated from whole genome sequences.</title>
        <authorList>
            <person name="Nicholson A.C."/>
            <person name="Gulvik C.A."/>
            <person name="Whitney A.M."/>
            <person name="Humrighouse B.W."/>
            <person name="Bell M."/>
            <person name="Holmes B."/>
            <person name="Steigerwalt A.G."/>
            <person name="Villarma A."/>
            <person name="Sheth M."/>
            <person name="Batra D."/>
            <person name="Pryor J."/>
            <person name="Bernardet J.-F."/>
            <person name="Hugo C."/>
            <person name="Kampfer P."/>
            <person name="Newman J.D."/>
            <person name="McQuiston J.R."/>
        </authorList>
    </citation>
    <scope>NUCLEOTIDE SEQUENCE [LARGE SCALE GENOMIC DNA]</scope>
    <source>
        <strain evidence="3">G0081</strain>
    </source>
</reference>
<feature type="transmembrane region" description="Helical" evidence="1">
    <location>
        <begin position="150"/>
        <end position="168"/>
    </location>
</feature>
<evidence type="ECO:0000313" key="3">
    <source>
        <dbReference type="Proteomes" id="UP000270185"/>
    </source>
</evidence>
<keyword evidence="3" id="KW-1185">Reference proteome</keyword>
<organism evidence="2 3">
    <name type="scientific">Kaistella carnis</name>
    <dbReference type="NCBI Taxonomy" id="1241979"/>
    <lineage>
        <taxon>Bacteria</taxon>
        <taxon>Pseudomonadati</taxon>
        <taxon>Bacteroidota</taxon>
        <taxon>Flavobacteriia</taxon>
        <taxon>Flavobacteriales</taxon>
        <taxon>Weeksellaceae</taxon>
        <taxon>Chryseobacterium group</taxon>
        <taxon>Kaistella</taxon>
    </lineage>
</organism>
<dbReference type="EMBL" id="CP034159">
    <property type="protein sequence ID" value="AZI32738.1"/>
    <property type="molecule type" value="Genomic_DNA"/>
</dbReference>
<dbReference type="OrthoDB" id="1496229at2"/>
<name>A0A3G8XJ10_9FLAO</name>
<keyword evidence="1" id="KW-0472">Membrane</keyword>
<gene>
    <name evidence="2" type="ORF">EIB73_05800</name>
</gene>
<protein>
    <submittedName>
        <fullName evidence="2">Uncharacterized protein</fullName>
    </submittedName>
</protein>
<feature type="transmembrane region" description="Helical" evidence="1">
    <location>
        <begin position="42"/>
        <end position="59"/>
    </location>
</feature>
<dbReference type="AlphaFoldDB" id="A0A3G8XJ10"/>
<feature type="transmembrane region" description="Helical" evidence="1">
    <location>
        <begin position="118"/>
        <end position="138"/>
    </location>
</feature>
<accession>A0A3G8XJ10</accession>
<feature type="transmembrane region" description="Helical" evidence="1">
    <location>
        <begin position="88"/>
        <end position="106"/>
    </location>
</feature>
<dbReference type="RefSeq" id="WP_125023525.1">
    <property type="nucleotide sequence ID" value="NZ_CP034159.1"/>
</dbReference>
<keyword evidence="1" id="KW-0812">Transmembrane</keyword>
<proteinExistence type="predicted"/>
<evidence type="ECO:0000313" key="2">
    <source>
        <dbReference type="EMBL" id="AZI32738.1"/>
    </source>
</evidence>
<keyword evidence="1" id="KW-1133">Transmembrane helix</keyword>
<sequence length="171" mass="18771">MKNKLKLALAAVLLHMIFWVVDVISPLLFLTSGFGVQTIYKILYTFAVFAPLPFFIALYKDKSALAIGENGKTEPHHSNTPKKIFGHIASRLLVIIGIFVLSYVVITAGKSDPMGYGIAYAGIACVILTFLVLIVDAVRIHRAEKDSSRFYANIFILAILAVGLLSLLNMN</sequence>
<dbReference type="KEGG" id="ccas:EIB73_05800"/>
<evidence type="ECO:0000256" key="1">
    <source>
        <dbReference type="SAM" id="Phobius"/>
    </source>
</evidence>